<dbReference type="InterPro" id="IPR045864">
    <property type="entry name" value="aa-tRNA-synth_II/BPL/LPL"/>
</dbReference>
<dbReference type="Gene3D" id="3.30.930.10">
    <property type="entry name" value="Bira Bifunctional Protein, Domain 2"/>
    <property type="match status" value="1"/>
</dbReference>
<dbReference type="Gene3D" id="3.30.390.50">
    <property type="entry name" value="CO dehydrogenase flavoprotein, C-terminal domain"/>
    <property type="match status" value="1"/>
</dbReference>
<dbReference type="GO" id="GO:0016874">
    <property type="term" value="F:ligase activity"/>
    <property type="evidence" value="ECO:0007669"/>
    <property type="project" value="UniProtKB-KW"/>
</dbReference>
<evidence type="ECO:0000313" key="2">
    <source>
        <dbReference type="EMBL" id="EFV95186.1"/>
    </source>
</evidence>
<accession>E7RWT2</accession>
<evidence type="ECO:0000313" key="3">
    <source>
        <dbReference type="Proteomes" id="UP000011021"/>
    </source>
</evidence>
<dbReference type="Pfam" id="PF21948">
    <property type="entry name" value="LplA-B_cat"/>
    <property type="match status" value="1"/>
</dbReference>
<dbReference type="PANTHER" id="PTHR43679">
    <property type="entry name" value="OCTANOYLTRANSFERASE LIPM-RELATED"/>
    <property type="match status" value="1"/>
</dbReference>
<dbReference type="CDD" id="cd16443">
    <property type="entry name" value="LplA"/>
    <property type="match status" value="1"/>
</dbReference>
<dbReference type="Proteomes" id="UP000011021">
    <property type="component" value="Unassembled WGS sequence"/>
</dbReference>
<keyword evidence="2" id="KW-0436">Ligase</keyword>
<reference evidence="2 3" key="1">
    <citation type="submission" date="2010-12" db="EMBL/GenBank/DDBJ databases">
        <authorList>
            <person name="Muzny D."/>
            <person name="Qin X."/>
            <person name="Deng J."/>
            <person name="Jiang H."/>
            <person name="Liu Y."/>
            <person name="Qu J."/>
            <person name="Song X.-Z."/>
            <person name="Zhang L."/>
            <person name="Thornton R."/>
            <person name="Coyle M."/>
            <person name="Francisco L."/>
            <person name="Jackson L."/>
            <person name="Javaid M."/>
            <person name="Korchina V."/>
            <person name="Kovar C."/>
            <person name="Mata R."/>
            <person name="Mathew T."/>
            <person name="Ngo R."/>
            <person name="Nguyen L."/>
            <person name="Nguyen N."/>
            <person name="Okwuonu G."/>
            <person name="Ongeri F."/>
            <person name="Pham C."/>
            <person name="Simmons D."/>
            <person name="Wilczek-Boney K."/>
            <person name="Hale W."/>
            <person name="Jakkamsetti A."/>
            <person name="Pham P."/>
            <person name="Ruth R."/>
            <person name="San Lucas F."/>
            <person name="Warren J."/>
            <person name="Zhang J."/>
            <person name="Zhao Z."/>
            <person name="Zhou C."/>
            <person name="Zhu D."/>
            <person name="Lee S."/>
            <person name="Bess C."/>
            <person name="Blankenburg K."/>
            <person name="Forbes L."/>
            <person name="Fu Q."/>
            <person name="Gubbala S."/>
            <person name="Hirani K."/>
            <person name="Jayaseelan J.C."/>
            <person name="Lara F."/>
            <person name="Munidasa M."/>
            <person name="Palculict T."/>
            <person name="Patil S."/>
            <person name="Pu L.-L."/>
            <person name="Saada N."/>
            <person name="Tang L."/>
            <person name="Weissenberger G."/>
            <person name="Zhu Y."/>
            <person name="Hemphill L."/>
            <person name="Shang Y."/>
            <person name="Youmans B."/>
            <person name="Ayvaz T."/>
            <person name="Ross M."/>
            <person name="Santibanez J."/>
            <person name="Aqrawi P."/>
            <person name="Gross S."/>
            <person name="Joshi V."/>
            <person name="Fowler G."/>
            <person name="Nazareth L."/>
            <person name="Reid J."/>
            <person name="Worley K."/>
            <person name="Petrosino J."/>
            <person name="Highlander S."/>
            <person name="Gibbs R."/>
        </authorList>
    </citation>
    <scope>NUCLEOTIDE SEQUENCE [LARGE SCALE GENOMIC DNA]</scope>
    <source>
        <strain evidence="2 3">ATCC 51599</strain>
    </source>
</reference>
<dbReference type="eggNOG" id="COG0095">
    <property type="taxonomic scope" value="Bacteria"/>
</dbReference>
<dbReference type="EC" id="6.3.-.-" evidence="2"/>
<dbReference type="HOGENOM" id="CLU_022986_5_2_4"/>
<sequence length="358" mass="39027">MSTRHGEYKVPGGKLVVVDLHEHDGRLTHVQVAGDFFLEPDSALDDIRQALEGQPITADTAQLAAAIGAALPSDAMLFGFSPEAVAIAVRRALGLATTWRDFEWQIIHEPAVSPAMHAALDEVLSLEVAAGRRPPTLRIWEWDTTAVVLGVFQSVRNEVDLEAARRLGVTLTRRITGGGAMFIEGSSIITYSLYAPGTLVADMSLADSYAFLDDWVLKALQSLGVAAFYKPLNDISSDRGKIGGAAQKRFANVPRDCSQTVLHHVTMAYDMDADKMLQVLRIGREKLSDKGTTSAAKRVDPLRSQTGLPREAIIERMKDTFVQLHGGQPGHITREERAAAEALVCAKFGTEAWLYRLP</sequence>
<gene>
    <name evidence="2" type="ORF">HMPREF0551_1144</name>
</gene>
<protein>
    <submittedName>
        <fullName evidence="2">Biotin/lipoate A/B protein ligase family protein</fullName>
        <ecNumber evidence="2">6.3.-.-</ecNumber>
    </submittedName>
</protein>
<comment type="caution">
    <text evidence="2">The sequence shown here is derived from an EMBL/GenBank/DDBJ whole genome shotgun (WGS) entry which is preliminary data.</text>
</comment>
<dbReference type="PROSITE" id="PS51733">
    <property type="entry name" value="BPL_LPL_CATALYTIC"/>
    <property type="match status" value="1"/>
</dbReference>
<evidence type="ECO:0000259" key="1">
    <source>
        <dbReference type="PROSITE" id="PS51733"/>
    </source>
</evidence>
<proteinExistence type="predicted"/>
<dbReference type="SUPFAM" id="SSF55681">
    <property type="entry name" value="Class II aaRS and biotin synthetases"/>
    <property type="match status" value="1"/>
</dbReference>
<keyword evidence="3" id="KW-1185">Reference proteome</keyword>
<dbReference type="PANTHER" id="PTHR43679:SF2">
    <property type="entry name" value="OCTANOYL-[GCVH]:PROTEIN N-OCTANOYLTRANSFERASE"/>
    <property type="match status" value="1"/>
</dbReference>
<dbReference type="InterPro" id="IPR050664">
    <property type="entry name" value="Octanoyltrans_LipM/LipL"/>
</dbReference>
<dbReference type="STRING" id="887898.HMPREF0551_1144"/>
<organism evidence="2 3">
    <name type="scientific">Lautropia mirabilis ATCC 51599</name>
    <dbReference type="NCBI Taxonomy" id="887898"/>
    <lineage>
        <taxon>Bacteria</taxon>
        <taxon>Pseudomonadati</taxon>
        <taxon>Pseudomonadota</taxon>
        <taxon>Betaproteobacteria</taxon>
        <taxon>Burkholderiales</taxon>
        <taxon>Burkholderiaceae</taxon>
        <taxon>Lautropia</taxon>
    </lineage>
</organism>
<feature type="domain" description="BPL/LPL catalytic" evidence="1">
    <location>
        <begin position="131"/>
        <end position="329"/>
    </location>
</feature>
<dbReference type="AlphaFoldDB" id="E7RWT2"/>
<dbReference type="InterPro" id="IPR004143">
    <property type="entry name" value="BPL_LPL_catalytic"/>
</dbReference>
<dbReference type="EMBL" id="AEQP01000004">
    <property type="protein sequence ID" value="EFV95186.1"/>
    <property type="molecule type" value="Genomic_DNA"/>
</dbReference>
<name>E7RWT2_9BURK</name>